<evidence type="ECO:0000313" key="3">
    <source>
        <dbReference type="Proteomes" id="UP000792457"/>
    </source>
</evidence>
<keyword evidence="3" id="KW-1185">Reference proteome</keyword>
<evidence type="ECO:0000313" key="2">
    <source>
        <dbReference type="EMBL" id="KAG8227654.1"/>
    </source>
</evidence>
<sequence>MTSNGSGKGQSSDPSQRTAIRWSPERDFGPVCPGGGEGLLLTQLLSPPPWTLASDRSPHPPGLRLIPSIFSYNCLNRIRGTEILPQVCETSLHFAVNLPQ</sequence>
<dbReference type="EMBL" id="KZ308332">
    <property type="protein sequence ID" value="KAG8227654.1"/>
    <property type="molecule type" value="Genomic_DNA"/>
</dbReference>
<evidence type="ECO:0000256" key="1">
    <source>
        <dbReference type="SAM" id="MobiDB-lite"/>
    </source>
</evidence>
<organism evidence="2 3">
    <name type="scientific">Ladona fulva</name>
    <name type="common">Scarce chaser dragonfly</name>
    <name type="synonym">Libellula fulva</name>
    <dbReference type="NCBI Taxonomy" id="123851"/>
    <lineage>
        <taxon>Eukaryota</taxon>
        <taxon>Metazoa</taxon>
        <taxon>Ecdysozoa</taxon>
        <taxon>Arthropoda</taxon>
        <taxon>Hexapoda</taxon>
        <taxon>Insecta</taxon>
        <taxon>Pterygota</taxon>
        <taxon>Palaeoptera</taxon>
        <taxon>Odonata</taxon>
        <taxon>Epiprocta</taxon>
        <taxon>Anisoptera</taxon>
        <taxon>Libelluloidea</taxon>
        <taxon>Libellulidae</taxon>
        <taxon>Ladona</taxon>
    </lineage>
</organism>
<dbReference type="Proteomes" id="UP000792457">
    <property type="component" value="Unassembled WGS sequence"/>
</dbReference>
<reference evidence="2" key="1">
    <citation type="submission" date="2013-04" db="EMBL/GenBank/DDBJ databases">
        <authorList>
            <person name="Qu J."/>
            <person name="Murali S.C."/>
            <person name="Bandaranaike D."/>
            <person name="Bellair M."/>
            <person name="Blankenburg K."/>
            <person name="Chao H."/>
            <person name="Dinh H."/>
            <person name="Doddapaneni H."/>
            <person name="Downs B."/>
            <person name="Dugan-Rocha S."/>
            <person name="Elkadiri S."/>
            <person name="Gnanaolivu R.D."/>
            <person name="Hernandez B."/>
            <person name="Javaid M."/>
            <person name="Jayaseelan J.C."/>
            <person name="Lee S."/>
            <person name="Li M."/>
            <person name="Ming W."/>
            <person name="Munidasa M."/>
            <person name="Muniz J."/>
            <person name="Nguyen L."/>
            <person name="Ongeri F."/>
            <person name="Osuji N."/>
            <person name="Pu L.-L."/>
            <person name="Puazo M."/>
            <person name="Qu C."/>
            <person name="Quiroz J."/>
            <person name="Raj R."/>
            <person name="Weissenberger G."/>
            <person name="Xin Y."/>
            <person name="Zou X."/>
            <person name="Han Y."/>
            <person name="Richards S."/>
            <person name="Worley K."/>
            <person name="Muzny D."/>
            <person name="Gibbs R."/>
        </authorList>
    </citation>
    <scope>NUCLEOTIDE SEQUENCE</scope>
    <source>
        <strain evidence="2">Sampled in the wild</strain>
    </source>
</reference>
<accession>A0A8K0K511</accession>
<gene>
    <name evidence="2" type="ORF">J437_LFUL007850</name>
</gene>
<dbReference type="AlphaFoldDB" id="A0A8K0K511"/>
<feature type="compositionally biased region" description="Polar residues" evidence="1">
    <location>
        <begin position="1"/>
        <end position="18"/>
    </location>
</feature>
<name>A0A8K0K511_LADFU</name>
<proteinExistence type="predicted"/>
<protein>
    <submittedName>
        <fullName evidence="2">Uncharacterized protein</fullName>
    </submittedName>
</protein>
<comment type="caution">
    <text evidence="2">The sequence shown here is derived from an EMBL/GenBank/DDBJ whole genome shotgun (WGS) entry which is preliminary data.</text>
</comment>
<reference evidence="2" key="2">
    <citation type="submission" date="2017-10" db="EMBL/GenBank/DDBJ databases">
        <title>Ladona fulva Genome sequencing and assembly.</title>
        <authorList>
            <person name="Murali S."/>
            <person name="Richards S."/>
            <person name="Bandaranaike D."/>
            <person name="Bellair M."/>
            <person name="Blankenburg K."/>
            <person name="Chao H."/>
            <person name="Dinh H."/>
            <person name="Doddapaneni H."/>
            <person name="Dugan-Rocha S."/>
            <person name="Elkadiri S."/>
            <person name="Gnanaolivu R."/>
            <person name="Hernandez B."/>
            <person name="Skinner E."/>
            <person name="Javaid M."/>
            <person name="Lee S."/>
            <person name="Li M."/>
            <person name="Ming W."/>
            <person name="Munidasa M."/>
            <person name="Muniz J."/>
            <person name="Nguyen L."/>
            <person name="Hughes D."/>
            <person name="Osuji N."/>
            <person name="Pu L.-L."/>
            <person name="Puazo M."/>
            <person name="Qu C."/>
            <person name="Quiroz J."/>
            <person name="Raj R."/>
            <person name="Weissenberger G."/>
            <person name="Xin Y."/>
            <person name="Zou X."/>
            <person name="Han Y."/>
            <person name="Worley K."/>
            <person name="Muzny D."/>
            <person name="Gibbs R."/>
        </authorList>
    </citation>
    <scope>NUCLEOTIDE SEQUENCE</scope>
    <source>
        <strain evidence="2">Sampled in the wild</strain>
    </source>
</reference>
<feature type="region of interest" description="Disordered" evidence="1">
    <location>
        <begin position="1"/>
        <end position="27"/>
    </location>
</feature>